<proteinExistence type="predicted"/>
<dbReference type="EMBL" id="MN739510">
    <property type="protein sequence ID" value="QHT09359.1"/>
    <property type="molecule type" value="Genomic_DNA"/>
</dbReference>
<name>A0A6C0D0D1_9ZZZZ</name>
<protein>
    <submittedName>
        <fullName evidence="1">Uncharacterized protein</fullName>
    </submittedName>
</protein>
<evidence type="ECO:0000313" key="1">
    <source>
        <dbReference type="EMBL" id="QHT09359.1"/>
    </source>
</evidence>
<reference evidence="1" key="1">
    <citation type="journal article" date="2020" name="Nature">
        <title>Giant virus diversity and host interactions through global metagenomics.</title>
        <authorList>
            <person name="Schulz F."/>
            <person name="Roux S."/>
            <person name="Paez-Espino D."/>
            <person name="Jungbluth S."/>
            <person name="Walsh D.A."/>
            <person name="Denef V.J."/>
            <person name="McMahon K.D."/>
            <person name="Konstantinidis K.T."/>
            <person name="Eloe-Fadrosh E.A."/>
            <person name="Kyrpides N.C."/>
            <person name="Woyke T."/>
        </authorList>
    </citation>
    <scope>NUCLEOTIDE SEQUENCE</scope>
    <source>
        <strain evidence="1">GVMAG-M-3300023110-24</strain>
    </source>
</reference>
<dbReference type="AlphaFoldDB" id="A0A6C0D0D1"/>
<accession>A0A6C0D0D1</accession>
<organism evidence="1">
    <name type="scientific">viral metagenome</name>
    <dbReference type="NCBI Taxonomy" id="1070528"/>
    <lineage>
        <taxon>unclassified sequences</taxon>
        <taxon>metagenomes</taxon>
        <taxon>organismal metagenomes</taxon>
    </lineage>
</organism>
<sequence>MACTTFRRGYMNLLFKQIKQRCYEIKDIRNLITVNGETQNKEKLSIKLIKDVLDGMNLKYTQAGSQQSKDFRNVHRGVKSLSINIEVKKTDNKIIYFNDTLPSCDIYYIIFYTGKKFKRATKNDVQPQIIFINGYDLIKDDLELLNEYKKDIEYMKNKWGRKGTDGNACKFKHFSVYPRPTYKTDITYLLNSEQSVVLEEVAQHCLSEQSV</sequence>